<organism evidence="2 3">
    <name type="scientific">Bradyrhizobium brasilense</name>
    <dbReference type="NCBI Taxonomy" id="1419277"/>
    <lineage>
        <taxon>Bacteria</taxon>
        <taxon>Pseudomonadati</taxon>
        <taxon>Pseudomonadota</taxon>
        <taxon>Alphaproteobacteria</taxon>
        <taxon>Hyphomicrobiales</taxon>
        <taxon>Nitrobacteraceae</taxon>
        <taxon>Bradyrhizobium</taxon>
    </lineage>
</organism>
<feature type="transmembrane region" description="Helical" evidence="1">
    <location>
        <begin position="65"/>
        <end position="84"/>
    </location>
</feature>
<sequence>MDWEALWEALLGSFVPTPTGSSLLDAAPTGIFRSPLFWTWIALLAVMIGLACTIIHIGIRSSPALLWLVLLVDAVAWVLVRRALKWRYPI</sequence>
<accession>A0A1G7AUC6</accession>
<dbReference type="EMBL" id="FMZW01000021">
    <property type="protein sequence ID" value="SDE18484.1"/>
    <property type="molecule type" value="Genomic_DNA"/>
</dbReference>
<feature type="transmembrane region" description="Helical" evidence="1">
    <location>
        <begin position="37"/>
        <end position="59"/>
    </location>
</feature>
<keyword evidence="1" id="KW-0812">Transmembrane</keyword>
<gene>
    <name evidence="2" type="ORF">SAMN05216337_102173</name>
</gene>
<keyword evidence="1" id="KW-1133">Transmembrane helix</keyword>
<dbReference type="AlphaFoldDB" id="A0A1G7AUC6"/>
<reference evidence="2 3" key="1">
    <citation type="submission" date="2016-10" db="EMBL/GenBank/DDBJ databases">
        <authorList>
            <person name="de Groot N.N."/>
        </authorList>
    </citation>
    <scope>NUCLEOTIDE SEQUENCE [LARGE SCALE GENOMIC DNA]</scope>
    <source>
        <strain evidence="2 3">R5</strain>
    </source>
</reference>
<dbReference type="Proteomes" id="UP000199245">
    <property type="component" value="Unassembled WGS sequence"/>
</dbReference>
<protein>
    <submittedName>
        <fullName evidence="2">Uncharacterized protein</fullName>
    </submittedName>
</protein>
<evidence type="ECO:0000313" key="2">
    <source>
        <dbReference type="EMBL" id="SDE18484.1"/>
    </source>
</evidence>
<name>A0A1G7AUC6_9BRAD</name>
<evidence type="ECO:0000313" key="3">
    <source>
        <dbReference type="Proteomes" id="UP000199245"/>
    </source>
</evidence>
<proteinExistence type="predicted"/>
<dbReference type="RefSeq" id="WP_143029639.1">
    <property type="nucleotide sequence ID" value="NZ_FMZW01000021.1"/>
</dbReference>
<keyword evidence="1" id="KW-0472">Membrane</keyword>
<evidence type="ECO:0000256" key="1">
    <source>
        <dbReference type="SAM" id="Phobius"/>
    </source>
</evidence>